<feature type="region of interest" description="Disordered" evidence="1">
    <location>
        <begin position="273"/>
        <end position="303"/>
    </location>
</feature>
<reference evidence="2 3" key="1">
    <citation type="submission" date="2019-12" db="EMBL/GenBank/DDBJ databases">
        <authorList>
            <person name="Alioto T."/>
            <person name="Alioto T."/>
            <person name="Gomez Garrido J."/>
        </authorList>
    </citation>
    <scope>NUCLEOTIDE SEQUENCE [LARGE SCALE GENOMIC DNA]</scope>
</reference>
<organism evidence="2 3">
    <name type="scientific">Olea europaea subsp. europaea</name>
    <dbReference type="NCBI Taxonomy" id="158383"/>
    <lineage>
        <taxon>Eukaryota</taxon>
        <taxon>Viridiplantae</taxon>
        <taxon>Streptophyta</taxon>
        <taxon>Embryophyta</taxon>
        <taxon>Tracheophyta</taxon>
        <taxon>Spermatophyta</taxon>
        <taxon>Magnoliopsida</taxon>
        <taxon>eudicotyledons</taxon>
        <taxon>Gunneridae</taxon>
        <taxon>Pentapetalae</taxon>
        <taxon>asterids</taxon>
        <taxon>lamiids</taxon>
        <taxon>Lamiales</taxon>
        <taxon>Oleaceae</taxon>
        <taxon>Oleeae</taxon>
        <taxon>Olea</taxon>
    </lineage>
</organism>
<keyword evidence="3" id="KW-1185">Reference proteome</keyword>
<name>A0A8S0U563_OLEEU</name>
<dbReference type="PANTHER" id="PTHR36066">
    <property type="entry name" value="TRANSCRIPTION FACTOR BHLH145"/>
    <property type="match status" value="1"/>
</dbReference>
<evidence type="ECO:0008006" key="4">
    <source>
        <dbReference type="Google" id="ProtNLM"/>
    </source>
</evidence>
<feature type="region of interest" description="Disordered" evidence="1">
    <location>
        <begin position="203"/>
        <end position="230"/>
    </location>
</feature>
<dbReference type="PANTHER" id="PTHR36066:SF2">
    <property type="entry name" value="TRANSCRIPTION FACTOR BHLH145"/>
    <property type="match status" value="1"/>
</dbReference>
<comment type="caution">
    <text evidence="2">The sequence shown here is derived from an EMBL/GenBank/DDBJ whole genome shotgun (WGS) entry which is preliminary data.</text>
</comment>
<evidence type="ECO:0000313" key="3">
    <source>
        <dbReference type="Proteomes" id="UP000594638"/>
    </source>
</evidence>
<dbReference type="OrthoDB" id="777433at2759"/>
<evidence type="ECO:0000256" key="1">
    <source>
        <dbReference type="SAM" id="MobiDB-lite"/>
    </source>
</evidence>
<dbReference type="AlphaFoldDB" id="A0A8S0U563"/>
<dbReference type="Pfam" id="PF23173">
    <property type="entry name" value="bHLH_SAC51"/>
    <property type="match status" value="1"/>
</dbReference>
<accession>A0A8S0U563</accession>
<feature type="compositionally biased region" description="Acidic residues" evidence="1">
    <location>
        <begin position="204"/>
        <end position="215"/>
    </location>
</feature>
<proteinExistence type="predicted"/>
<dbReference type="Proteomes" id="UP000594638">
    <property type="component" value="Unassembled WGS sequence"/>
</dbReference>
<dbReference type="InterPro" id="IPR037546">
    <property type="entry name" value="SAC51-like"/>
</dbReference>
<evidence type="ECO:0000313" key="2">
    <source>
        <dbReference type="EMBL" id="CAA3012662.1"/>
    </source>
</evidence>
<gene>
    <name evidence="2" type="ORF">OLEA9_A118006</name>
</gene>
<protein>
    <recommendedName>
        <fullName evidence="4">BHLH domain-containing protein</fullName>
    </recommendedName>
</protein>
<sequence>MEKNSGTWFYYDQQSRNQNSLGSPIHTGLLSSVPTYLNQYPEYSTFETSPLFPDSGMQQFKASEPNVSHNWLHFLPFNQTFAPVSNPVFTERFPTAPLENFGMKGSPDTATRTAQKKFLVFDQSGGKTTLIYSSGVETPVQCMTLSKPKPPAPYVLNKEEARNTRAPLGPLMNDVYNENNYKHDKKSEMHEDTEELNALLFSEGDSESSDDDEETSTGRSPPSTMTHCRLPVLAEDRDVLRSAEPNKRQKLLHGGYDVPPYVHTARSLKTYTSSELEDDADSSWGNANSQDSKELGTISGKKRSRKDEVLETVNILQRIVPGGKGKDAIVIIDEAIHYLRSLKAKAKVLGLDTL</sequence>
<dbReference type="Gramene" id="OE9A118006T1">
    <property type="protein sequence ID" value="OE9A118006C1"/>
    <property type="gene ID" value="OE9A118006"/>
</dbReference>
<dbReference type="EMBL" id="CACTIH010007407">
    <property type="protein sequence ID" value="CAA3012662.1"/>
    <property type="molecule type" value="Genomic_DNA"/>
</dbReference>